<dbReference type="PANTHER" id="PTHR30622">
    <property type="entry name" value="UNDECAPRENYL-DIPHOSPHATASE"/>
    <property type="match status" value="1"/>
</dbReference>
<feature type="transmembrane region" description="Helical" evidence="12">
    <location>
        <begin position="37"/>
        <end position="55"/>
    </location>
</feature>
<proteinExistence type="inferred from homology"/>
<evidence type="ECO:0000256" key="5">
    <source>
        <dbReference type="ARBA" id="ARBA00022475"/>
    </source>
</evidence>
<dbReference type="Proteomes" id="UP000510821">
    <property type="component" value="Chromosome"/>
</dbReference>
<dbReference type="EMBL" id="CP058998">
    <property type="protein sequence ID" value="QLJ53479.1"/>
    <property type="molecule type" value="Genomic_DNA"/>
</dbReference>
<evidence type="ECO:0000256" key="10">
    <source>
        <dbReference type="ARBA" id="ARBA00032707"/>
    </source>
</evidence>
<dbReference type="KEGG" id="flt:Sv326_1304"/>
<feature type="transmembrane region" description="Helical" evidence="12">
    <location>
        <begin position="103"/>
        <end position="121"/>
    </location>
</feature>
<evidence type="ECO:0000256" key="11">
    <source>
        <dbReference type="ARBA" id="ARBA00047594"/>
    </source>
</evidence>
<dbReference type="AlphaFoldDB" id="A0A7D6BCZ0"/>
<evidence type="ECO:0000313" key="13">
    <source>
        <dbReference type="EMBL" id="QLJ53479.1"/>
    </source>
</evidence>
<keyword evidence="7 12" id="KW-0378">Hydrolase</keyword>
<keyword evidence="5 12" id="KW-1003">Cell membrane</keyword>
<dbReference type="HAMAP" id="MF_01006">
    <property type="entry name" value="Undec_diphosphatase"/>
    <property type="match status" value="1"/>
</dbReference>
<dbReference type="InterPro" id="IPR003824">
    <property type="entry name" value="UppP"/>
</dbReference>
<evidence type="ECO:0000256" key="7">
    <source>
        <dbReference type="ARBA" id="ARBA00022801"/>
    </source>
</evidence>
<protein>
    <recommendedName>
        <fullName evidence="4 12">Undecaprenyl-diphosphatase</fullName>
        <ecNumber evidence="3 12">3.6.1.27</ecNumber>
    </recommendedName>
    <alternativeName>
        <fullName evidence="10 12">Undecaprenyl pyrophosphate phosphatase</fullName>
    </alternativeName>
</protein>
<evidence type="ECO:0000256" key="9">
    <source>
        <dbReference type="ARBA" id="ARBA00023136"/>
    </source>
</evidence>
<gene>
    <name evidence="12" type="primary">uppP</name>
    <name evidence="13" type="ORF">Sv326_1304</name>
</gene>
<keyword evidence="9 12" id="KW-0472">Membrane</keyword>
<feature type="transmembrane region" description="Helical" evidence="12">
    <location>
        <begin position="207"/>
        <end position="225"/>
    </location>
</feature>
<evidence type="ECO:0000256" key="4">
    <source>
        <dbReference type="ARBA" id="ARBA00021581"/>
    </source>
</evidence>
<name>A0A7D6BCZ0_FERL1</name>
<dbReference type="GO" id="GO:0005886">
    <property type="term" value="C:plasma membrane"/>
    <property type="evidence" value="ECO:0007669"/>
    <property type="project" value="UniProtKB-SubCell"/>
</dbReference>
<dbReference type="Pfam" id="PF02673">
    <property type="entry name" value="BacA"/>
    <property type="match status" value="1"/>
</dbReference>
<feature type="transmembrane region" description="Helical" evidence="12">
    <location>
        <begin position="70"/>
        <end position="91"/>
    </location>
</feature>
<evidence type="ECO:0000256" key="3">
    <source>
        <dbReference type="ARBA" id="ARBA00012374"/>
    </source>
</evidence>
<accession>A0A7D6BCZ0</accession>
<sequence>MLLGLLQGVAEWLPISSKSQVMLLLIGVFKIDPSQSLSLSIFLHIGTVIAASVYFRNEIVRIARMKETKLLLFLFLSTLATGMVGLPLFMLFRKTFVQSTGEIAIGFIGAGLVVTGVVFLLSREKQRRSYRNVNISDSIIAGLSQSVSVLPGVSRSGMTTASLLFMGFSQEDSVKLSMLMSIPAVIGAEIGFSLIEGLPPVSATEALVLISSSFIFGFIALALFLKLARKINFGYFCILLGLIALIPLLHL</sequence>
<comment type="subcellular location">
    <subcellularLocation>
        <location evidence="1 12">Cell membrane</location>
        <topology evidence="1 12">Multi-pass membrane protein</topology>
    </subcellularLocation>
</comment>
<keyword evidence="8 12" id="KW-1133">Transmembrane helix</keyword>
<dbReference type="EC" id="3.6.1.27" evidence="3 12"/>
<feature type="transmembrane region" description="Helical" evidence="12">
    <location>
        <begin position="176"/>
        <end position="195"/>
    </location>
</feature>
<reference evidence="14" key="1">
    <citation type="submission" date="2020-07" db="EMBL/GenBank/DDBJ databases">
        <title>Metabolic diversity and evolutionary history of the archaeal phylum ###Micrarchaeota### uncovered from a freshwater lake metagenome.</title>
        <authorList>
            <person name="Kadnikov V.V."/>
            <person name="Savvichev A.S."/>
            <person name="Mardanov A.V."/>
            <person name="Beletsky A.V."/>
            <person name="Chupakov A.V."/>
            <person name="Kokryatskaya N.M."/>
            <person name="Pimenov N.V."/>
            <person name="Ravin N.V."/>
        </authorList>
    </citation>
    <scope>NUCLEOTIDE SEQUENCE [LARGE SCALE GENOMIC DNA]</scope>
</reference>
<comment type="catalytic activity">
    <reaction evidence="11 12">
        <text>di-trans,octa-cis-undecaprenyl diphosphate + H2O = di-trans,octa-cis-undecaprenyl phosphate + phosphate + H(+)</text>
        <dbReference type="Rhea" id="RHEA:28094"/>
        <dbReference type="ChEBI" id="CHEBI:15377"/>
        <dbReference type="ChEBI" id="CHEBI:15378"/>
        <dbReference type="ChEBI" id="CHEBI:43474"/>
        <dbReference type="ChEBI" id="CHEBI:58405"/>
        <dbReference type="ChEBI" id="CHEBI:60392"/>
        <dbReference type="EC" id="3.6.1.27"/>
    </reaction>
</comment>
<evidence type="ECO:0000256" key="1">
    <source>
        <dbReference type="ARBA" id="ARBA00004651"/>
    </source>
</evidence>
<feature type="transmembrane region" description="Helical" evidence="12">
    <location>
        <begin position="232"/>
        <end position="250"/>
    </location>
</feature>
<evidence type="ECO:0000256" key="6">
    <source>
        <dbReference type="ARBA" id="ARBA00022692"/>
    </source>
</evidence>
<comment type="function">
    <text evidence="12">Catalyzes the dephosphorylation of undecaprenyl diphosphate (UPP).</text>
</comment>
<evidence type="ECO:0000313" key="14">
    <source>
        <dbReference type="Proteomes" id="UP000510821"/>
    </source>
</evidence>
<evidence type="ECO:0000256" key="8">
    <source>
        <dbReference type="ARBA" id="ARBA00022989"/>
    </source>
</evidence>
<evidence type="ECO:0000256" key="12">
    <source>
        <dbReference type="HAMAP-Rule" id="MF_01006"/>
    </source>
</evidence>
<keyword evidence="6 12" id="KW-0812">Transmembrane</keyword>
<comment type="similarity">
    <text evidence="2 12">Belongs to the UppP family.</text>
</comment>
<dbReference type="GO" id="GO:0050380">
    <property type="term" value="F:undecaprenyl-diphosphatase activity"/>
    <property type="evidence" value="ECO:0007669"/>
    <property type="project" value="UniProtKB-UniRule"/>
</dbReference>
<dbReference type="PANTHER" id="PTHR30622:SF2">
    <property type="entry name" value="UNDECAPRENYL-DIPHOSPHATASE"/>
    <property type="match status" value="1"/>
</dbReference>
<organism evidence="13 14">
    <name type="scientific">Fermentimicrarchaeum limneticum</name>
    <dbReference type="NCBI Taxonomy" id="2795018"/>
    <lineage>
        <taxon>Archaea</taxon>
        <taxon>Candidatus Micrarchaeota</taxon>
        <taxon>Candidatus Fermentimicrarchaeales</taxon>
        <taxon>Candidatus Fermentimicrarchaeaceae</taxon>
        <taxon>Candidatus Fermentimicrarchaeum</taxon>
    </lineage>
</organism>
<evidence type="ECO:0000256" key="2">
    <source>
        <dbReference type="ARBA" id="ARBA00010621"/>
    </source>
</evidence>